<dbReference type="PANTHER" id="PTHR36194">
    <property type="entry name" value="S-LAYER-LIKE PROTEIN"/>
    <property type="match status" value="1"/>
</dbReference>
<dbReference type="Pfam" id="PF14326">
    <property type="entry name" value="DUF4384"/>
    <property type="match status" value="1"/>
</dbReference>
<dbReference type="Pfam" id="PF08308">
    <property type="entry name" value="PEGA"/>
    <property type="match status" value="1"/>
</dbReference>
<evidence type="ECO:0000313" key="4">
    <source>
        <dbReference type="EMBL" id="OGF57724.1"/>
    </source>
</evidence>
<dbReference type="InterPro" id="IPR013229">
    <property type="entry name" value="PEGA"/>
</dbReference>
<protein>
    <recommendedName>
        <fullName evidence="6">PEGA domain-containing protein</fullName>
    </recommendedName>
</protein>
<evidence type="ECO:0000259" key="3">
    <source>
        <dbReference type="Pfam" id="PF14326"/>
    </source>
</evidence>
<dbReference type="InterPro" id="IPR025493">
    <property type="entry name" value="DUF4384"/>
</dbReference>
<dbReference type="EMBL" id="MFGX01000004">
    <property type="protein sequence ID" value="OGF57724.1"/>
    <property type="molecule type" value="Genomic_DNA"/>
</dbReference>
<feature type="chain" id="PRO_5009521903" description="PEGA domain-containing protein" evidence="1">
    <location>
        <begin position="22"/>
        <end position="434"/>
    </location>
</feature>
<gene>
    <name evidence="4" type="ORF">A2Z21_10735</name>
</gene>
<sequence>MLKVLRLFLFIGLLLAGAGSAAGDVKPAPQGIIVAPSESAFSIQIKADHQIYSPKEPVKLDVELNRDAYVYIYDIDPAGQVTLLFPNGFSRNNLLKAGKHTLPDNSSYSFVVTEPLGLESLQALALLKPIPLLSLSAQGDLDAYPFPQLSGDPKALKPQVEKMIEITVEPGEWAADWTQFLVAPAVAYLKVASQPAGARVFLNGELRGQSPLEIELEPGQVRVALVRDGYQRWTKTITLENHARSELSIRLEPALPPLFPPEPQSPDEGFLPFSSFSLGLNAGLNSEGIFSAGLELGLSSALSVGGSVSFTDDEVPEYFDVGRPQPFPVERIYNYGPETEAYLKLSLPFTEAFFLHGGGGIAAQERVHIAAPGGVIIVSAFGLIPLVEILPNGYSETASYLTVFGGVALRVGEHLLSASYHNRRGWVLGLTLRF</sequence>
<comment type="caution">
    <text evidence="4">The sequence shown here is derived from an EMBL/GenBank/DDBJ whole genome shotgun (WGS) entry which is preliminary data.</text>
</comment>
<evidence type="ECO:0000256" key="1">
    <source>
        <dbReference type="SAM" id="SignalP"/>
    </source>
</evidence>
<evidence type="ECO:0000259" key="2">
    <source>
        <dbReference type="Pfam" id="PF08308"/>
    </source>
</evidence>
<dbReference type="AlphaFoldDB" id="A0A1F5V2Q7"/>
<evidence type="ECO:0000313" key="5">
    <source>
        <dbReference type="Proteomes" id="UP000179157"/>
    </source>
</evidence>
<proteinExistence type="predicted"/>
<accession>A0A1F5V2Q7</accession>
<evidence type="ECO:0008006" key="6">
    <source>
        <dbReference type="Google" id="ProtNLM"/>
    </source>
</evidence>
<dbReference type="Proteomes" id="UP000179157">
    <property type="component" value="Unassembled WGS sequence"/>
</dbReference>
<organism evidence="4 5">
    <name type="scientific">Fraserbacteria sp. (strain RBG_16_55_9)</name>
    <dbReference type="NCBI Taxonomy" id="1817864"/>
    <lineage>
        <taxon>Bacteria</taxon>
        <taxon>Candidatus Fraseribacteriota</taxon>
    </lineage>
</organism>
<keyword evidence="1" id="KW-0732">Signal</keyword>
<name>A0A1F5V2Q7_FRAXR</name>
<reference evidence="4 5" key="1">
    <citation type="journal article" date="2016" name="Nat. Commun.">
        <title>Thousands of microbial genomes shed light on interconnected biogeochemical processes in an aquifer system.</title>
        <authorList>
            <person name="Anantharaman K."/>
            <person name="Brown C.T."/>
            <person name="Hug L.A."/>
            <person name="Sharon I."/>
            <person name="Castelle C.J."/>
            <person name="Probst A.J."/>
            <person name="Thomas B.C."/>
            <person name="Singh A."/>
            <person name="Wilkins M.J."/>
            <person name="Karaoz U."/>
            <person name="Brodie E.L."/>
            <person name="Williams K.H."/>
            <person name="Hubbard S.S."/>
            <person name="Banfield J.F."/>
        </authorList>
    </citation>
    <scope>NUCLEOTIDE SEQUENCE [LARGE SCALE GENOMIC DNA]</scope>
    <source>
        <strain evidence="5">RBG_16_55_9</strain>
    </source>
</reference>
<feature type="domain" description="PEGA" evidence="2">
    <location>
        <begin position="189"/>
        <end position="253"/>
    </location>
</feature>
<feature type="signal peptide" evidence="1">
    <location>
        <begin position="1"/>
        <end position="21"/>
    </location>
</feature>
<dbReference type="PANTHER" id="PTHR36194:SF1">
    <property type="entry name" value="S-LAYER-LIKE PROTEIN"/>
    <property type="match status" value="1"/>
</dbReference>
<dbReference type="STRING" id="1817864.A2Z21_10735"/>
<feature type="domain" description="DUF4384" evidence="3">
    <location>
        <begin position="52"/>
        <end position="125"/>
    </location>
</feature>